<dbReference type="GO" id="GO:0004726">
    <property type="term" value="F:non-membrane spanning protein tyrosine phosphatase activity"/>
    <property type="evidence" value="ECO:0007669"/>
    <property type="project" value="InterPro"/>
</dbReference>
<comment type="similarity">
    <text evidence="2">Belongs to the low molecular weight phosphotyrosine protein phosphatase family.</text>
</comment>
<reference evidence="10" key="1">
    <citation type="submission" date="2017-01" db="EMBL/GenBank/DDBJ databases">
        <title>Comparative genomics of anhydrobiosis in the tardigrade Hypsibius dujardini.</title>
        <authorList>
            <person name="Yoshida Y."/>
            <person name="Koutsovoulos G."/>
            <person name="Laetsch D."/>
            <person name="Stevens L."/>
            <person name="Kumar S."/>
            <person name="Horikawa D."/>
            <person name="Ishino K."/>
            <person name="Komine S."/>
            <person name="Tomita M."/>
            <person name="Blaxter M."/>
            <person name="Arakawa K."/>
        </authorList>
    </citation>
    <scope>NUCLEOTIDE SEQUENCE [LARGE SCALE GENOMIC DNA]</scope>
    <source>
        <strain evidence="10">Z151</strain>
    </source>
</reference>
<name>A0A1W0WJK5_HYPEX</name>
<evidence type="ECO:0000256" key="6">
    <source>
        <dbReference type="PIRSR" id="PIRSR617867-1"/>
    </source>
</evidence>
<feature type="domain" description="Phosphotyrosine protein phosphatase I" evidence="8">
    <location>
        <begin position="48"/>
        <end position="197"/>
    </location>
</feature>
<protein>
    <submittedName>
        <fullName evidence="9">Low molecular weight phosphotyrosine protein phosphatase</fullName>
    </submittedName>
</protein>
<dbReference type="PRINTS" id="PR00720">
    <property type="entry name" value="MAMMALPTPASE"/>
</dbReference>
<dbReference type="InterPro" id="IPR023485">
    <property type="entry name" value="Ptyr_pPase"/>
</dbReference>
<keyword evidence="3" id="KW-0963">Cytoplasm</keyword>
<dbReference type="PRINTS" id="PR00719">
    <property type="entry name" value="LMWPTPASE"/>
</dbReference>
<dbReference type="Pfam" id="PF01451">
    <property type="entry name" value="LMWPc"/>
    <property type="match status" value="1"/>
</dbReference>
<dbReference type="PANTHER" id="PTHR11717">
    <property type="entry name" value="LOW MOLECULAR WEIGHT PROTEIN TYROSINE PHOSPHATASE"/>
    <property type="match status" value="1"/>
</dbReference>
<dbReference type="InterPro" id="IPR050438">
    <property type="entry name" value="LMW_PTPase"/>
</dbReference>
<evidence type="ECO:0000259" key="8">
    <source>
        <dbReference type="SMART" id="SM00226"/>
    </source>
</evidence>
<evidence type="ECO:0000313" key="9">
    <source>
        <dbReference type="EMBL" id="OQV15347.1"/>
    </source>
</evidence>
<dbReference type="CDD" id="cd16343">
    <property type="entry name" value="LMWPTP"/>
    <property type="match status" value="1"/>
</dbReference>
<dbReference type="GO" id="GO:0005737">
    <property type="term" value="C:cytoplasm"/>
    <property type="evidence" value="ECO:0007669"/>
    <property type="project" value="UniProtKB-SubCell"/>
</dbReference>
<dbReference type="GO" id="GO:0003993">
    <property type="term" value="F:acid phosphatase activity"/>
    <property type="evidence" value="ECO:0007669"/>
    <property type="project" value="InterPro"/>
</dbReference>
<dbReference type="Gene3D" id="3.40.50.2300">
    <property type="match status" value="1"/>
</dbReference>
<keyword evidence="5" id="KW-0904">Protein phosphatase</keyword>
<keyword evidence="4" id="KW-0378">Hydrolase</keyword>
<comment type="subcellular location">
    <subcellularLocation>
        <location evidence="1">Cytoplasm</location>
    </subcellularLocation>
</comment>
<dbReference type="EMBL" id="MTYJ01000090">
    <property type="protein sequence ID" value="OQV15347.1"/>
    <property type="molecule type" value="Genomic_DNA"/>
</dbReference>
<dbReference type="SUPFAM" id="SSF52788">
    <property type="entry name" value="Phosphotyrosine protein phosphatases I"/>
    <property type="match status" value="1"/>
</dbReference>
<sequence length="208" mass="23557">MVKDAVRNAPSRAHTSSSSESNSISTRIRRSLPCLFGGDMDEGKVNPRSVLFICLGNICRSPIAEAVFRQVVKEKEQELYDKWVIDSAATADYHVGEPPDNRAESCLRRHGISSGHIVRQVVPEDFEKFNYILGMDHENLKNLKRFAPKKTACKMELLGQWDPEHELIIEDPYYGGQAGFDTVYEQCVRSCRAFLEAVEQDIAAKKHR</sequence>
<evidence type="ECO:0000256" key="3">
    <source>
        <dbReference type="ARBA" id="ARBA00022490"/>
    </source>
</evidence>
<dbReference type="Proteomes" id="UP000192578">
    <property type="component" value="Unassembled WGS sequence"/>
</dbReference>
<feature type="compositionally biased region" description="Low complexity" evidence="7">
    <location>
        <begin position="11"/>
        <end position="25"/>
    </location>
</feature>
<evidence type="ECO:0000256" key="2">
    <source>
        <dbReference type="ARBA" id="ARBA00011063"/>
    </source>
</evidence>
<evidence type="ECO:0000256" key="4">
    <source>
        <dbReference type="ARBA" id="ARBA00022801"/>
    </source>
</evidence>
<keyword evidence="10" id="KW-1185">Reference proteome</keyword>
<proteinExistence type="inferred from homology"/>
<dbReference type="InterPro" id="IPR017867">
    <property type="entry name" value="Tyr_phospatase_low_mol_wt"/>
</dbReference>
<dbReference type="OrthoDB" id="3388at2759"/>
<evidence type="ECO:0000256" key="5">
    <source>
        <dbReference type="ARBA" id="ARBA00022912"/>
    </source>
</evidence>
<feature type="active site" description="Proton donor" evidence="6">
    <location>
        <position position="171"/>
    </location>
</feature>
<dbReference type="InterPro" id="IPR036196">
    <property type="entry name" value="Ptyr_pPase_sf"/>
</dbReference>
<evidence type="ECO:0000313" key="10">
    <source>
        <dbReference type="Proteomes" id="UP000192578"/>
    </source>
</evidence>
<gene>
    <name evidence="9" type="ORF">BV898_10453</name>
</gene>
<organism evidence="9 10">
    <name type="scientific">Hypsibius exemplaris</name>
    <name type="common">Freshwater tardigrade</name>
    <dbReference type="NCBI Taxonomy" id="2072580"/>
    <lineage>
        <taxon>Eukaryota</taxon>
        <taxon>Metazoa</taxon>
        <taxon>Ecdysozoa</taxon>
        <taxon>Tardigrada</taxon>
        <taxon>Eutardigrada</taxon>
        <taxon>Parachela</taxon>
        <taxon>Hypsibioidea</taxon>
        <taxon>Hypsibiidae</taxon>
        <taxon>Hypsibius</taxon>
    </lineage>
</organism>
<evidence type="ECO:0000256" key="7">
    <source>
        <dbReference type="SAM" id="MobiDB-lite"/>
    </source>
</evidence>
<dbReference type="AlphaFoldDB" id="A0A1W0WJK5"/>
<accession>A0A1W0WJK5</accession>
<dbReference type="FunFam" id="3.40.50.2300:FF:000105">
    <property type="entry name" value="Low molecular weight phosphotyrosine protein"/>
    <property type="match status" value="1"/>
</dbReference>
<feature type="region of interest" description="Disordered" evidence="7">
    <location>
        <begin position="1"/>
        <end position="25"/>
    </location>
</feature>
<comment type="caution">
    <text evidence="9">The sequence shown here is derived from an EMBL/GenBank/DDBJ whole genome shotgun (WGS) entry which is preliminary data.</text>
</comment>
<evidence type="ECO:0000256" key="1">
    <source>
        <dbReference type="ARBA" id="ARBA00004496"/>
    </source>
</evidence>
<dbReference type="SMART" id="SM00226">
    <property type="entry name" value="LMWPc"/>
    <property type="match status" value="1"/>
</dbReference>
<dbReference type="PANTHER" id="PTHR11717:SF7">
    <property type="entry name" value="LOW MOLECULAR WEIGHT PHOSPHOTYROSINE PROTEIN PHOSPHATASE"/>
    <property type="match status" value="1"/>
</dbReference>
<dbReference type="InterPro" id="IPR002115">
    <property type="entry name" value="Tyr_Pase_low_mol_wt_mml"/>
</dbReference>
<feature type="active site" description="Nucleophile" evidence="6">
    <location>
        <position position="54"/>
    </location>
</feature>
<feature type="active site" evidence="6">
    <location>
        <position position="60"/>
    </location>
</feature>